<reference evidence="2" key="1">
    <citation type="journal article" date="2023" name="G3 (Bethesda)">
        <title>A reference genome for the long-term kleptoplast-retaining sea slug Elysia crispata morphotype clarki.</title>
        <authorList>
            <person name="Eastman K.E."/>
            <person name="Pendleton A.L."/>
            <person name="Shaikh M.A."/>
            <person name="Suttiyut T."/>
            <person name="Ogas R."/>
            <person name="Tomko P."/>
            <person name="Gavelis G."/>
            <person name="Widhalm J.R."/>
            <person name="Wisecaver J.H."/>
        </authorList>
    </citation>
    <scope>NUCLEOTIDE SEQUENCE</scope>
    <source>
        <strain evidence="2">ECLA1</strain>
    </source>
</reference>
<accession>A0AAE0ZLV6</accession>
<evidence type="ECO:0000313" key="2">
    <source>
        <dbReference type="EMBL" id="KAK3771161.1"/>
    </source>
</evidence>
<sequence length="72" mass="8096">MGSTNEDDLTRGLRGDGLQWEPPSSVAEPAWRRNTRNCPLHPPDHIPCENSMANIDFVQESSLSGLYRSRTK</sequence>
<protein>
    <submittedName>
        <fullName evidence="2">Uncharacterized protein</fullName>
    </submittedName>
</protein>
<dbReference type="EMBL" id="JAWDGP010003769">
    <property type="protein sequence ID" value="KAK3771161.1"/>
    <property type="molecule type" value="Genomic_DNA"/>
</dbReference>
<dbReference type="Proteomes" id="UP001283361">
    <property type="component" value="Unassembled WGS sequence"/>
</dbReference>
<evidence type="ECO:0000256" key="1">
    <source>
        <dbReference type="SAM" id="MobiDB-lite"/>
    </source>
</evidence>
<comment type="caution">
    <text evidence="2">The sequence shown here is derived from an EMBL/GenBank/DDBJ whole genome shotgun (WGS) entry which is preliminary data.</text>
</comment>
<name>A0AAE0ZLV6_9GAST</name>
<organism evidence="2 3">
    <name type="scientific">Elysia crispata</name>
    <name type="common">lettuce slug</name>
    <dbReference type="NCBI Taxonomy" id="231223"/>
    <lineage>
        <taxon>Eukaryota</taxon>
        <taxon>Metazoa</taxon>
        <taxon>Spiralia</taxon>
        <taxon>Lophotrochozoa</taxon>
        <taxon>Mollusca</taxon>
        <taxon>Gastropoda</taxon>
        <taxon>Heterobranchia</taxon>
        <taxon>Euthyneura</taxon>
        <taxon>Panpulmonata</taxon>
        <taxon>Sacoglossa</taxon>
        <taxon>Placobranchoidea</taxon>
        <taxon>Plakobranchidae</taxon>
        <taxon>Elysia</taxon>
    </lineage>
</organism>
<evidence type="ECO:0000313" key="3">
    <source>
        <dbReference type="Proteomes" id="UP001283361"/>
    </source>
</evidence>
<keyword evidence="3" id="KW-1185">Reference proteome</keyword>
<dbReference type="AlphaFoldDB" id="A0AAE0ZLV6"/>
<gene>
    <name evidence="2" type="ORF">RRG08_011825</name>
</gene>
<proteinExistence type="predicted"/>
<feature type="region of interest" description="Disordered" evidence="1">
    <location>
        <begin position="1"/>
        <end position="38"/>
    </location>
</feature>